<dbReference type="HOGENOM" id="CLU_760144_0_0_11"/>
<dbReference type="OrthoDB" id="4407100at2"/>
<dbReference type="KEGG" id="chm:B842_07100"/>
<name>A0A0B5DBY2_9CORY</name>
<dbReference type="STRING" id="1223515.B842_07100"/>
<evidence type="ECO:0000313" key="2">
    <source>
        <dbReference type="EMBL" id="AJE33269.1"/>
    </source>
</evidence>
<proteinExistence type="predicted"/>
<feature type="region of interest" description="Disordered" evidence="1">
    <location>
        <begin position="341"/>
        <end position="374"/>
    </location>
</feature>
<accession>A0A0B5DBY2</accession>
<feature type="compositionally biased region" description="Basic and acidic residues" evidence="1">
    <location>
        <begin position="347"/>
        <end position="357"/>
    </location>
</feature>
<dbReference type="AlphaFoldDB" id="A0A0B5DBY2"/>
<evidence type="ECO:0000256" key="1">
    <source>
        <dbReference type="SAM" id="MobiDB-lite"/>
    </source>
</evidence>
<keyword evidence="3" id="KW-1185">Reference proteome</keyword>
<reference evidence="2 3" key="1">
    <citation type="submission" date="2013-04" db="EMBL/GenBank/DDBJ databases">
        <title>Complete genome sequence of Corynebacterium humireducens DSM 45392(T), isolated from a wastewater-fed microbial fuel cell.</title>
        <authorList>
            <person name="Ruckert C."/>
            <person name="Albersmeier A."/>
            <person name="Kalinowski J."/>
        </authorList>
    </citation>
    <scope>NUCLEOTIDE SEQUENCE [LARGE SCALE GENOMIC DNA]</scope>
    <source>
        <strain evidence="3">MFC-5</strain>
    </source>
</reference>
<dbReference type="Proteomes" id="UP000031524">
    <property type="component" value="Chromosome"/>
</dbReference>
<protein>
    <submittedName>
        <fullName evidence="2">Uncharacterized protein</fullName>
    </submittedName>
</protein>
<dbReference type="RefSeq" id="WP_040085918.1">
    <property type="nucleotide sequence ID" value="NZ_BCSU01000006.1"/>
</dbReference>
<organism evidence="2 3">
    <name type="scientific">Corynebacterium humireducens NBRC 106098 = DSM 45392</name>
    <dbReference type="NCBI Taxonomy" id="1223515"/>
    <lineage>
        <taxon>Bacteria</taxon>
        <taxon>Bacillati</taxon>
        <taxon>Actinomycetota</taxon>
        <taxon>Actinomycetes</taxon>
        <taxon>Mycobacteriales</taxon>
        <taxon>Corynebacteriaceae</taxon>
        <taxon>Corynebacterium</taxon>
    </lineage>
</organism>
<gene>
    <name evidence="2" type="ORF">B842_07100</name>
</gene>
<sequence length="374" mass="42040">MLTMVGTHRYLTVTMTLKGAEHRLVRTLTVRDTMTVEELLDRMCIALGRYPSPDAILRIDGRYHGREAHHFEHPQLSEELLGRPLPDHVQDAEFILSRLDGWVFRIDIRSDEYRDKDVPAILKDTVPLLPGPKLRLAEYNAVQMARNGEPLPPDLERAIIIEALIGLMTPELPDPESAMELYTVLRAEGRQDELRSYHHFISGVPDVEILFELLRLATSEKPPRVTNHGFLPVAVVRTLAGKFPELVPPVGHSYGYRGGINSARDATALTGVLQVGVDAGVLTAEPGSSLGATDFGRDILAGADGNLPQLRARILRAWIARPLPSIPEIRRHRPRLTFQEYLESQDTEPRDIDDFPGRRLRPYSPPHRGEELPF</sequence>
<evidence type="ECO:0000313" key="3">
    <source>
        <dbReference type="Proteomes" id="UP000031524"/>
    </source>
</evidence>
<dbReference type="EMBL" id="CP005286">
    <property type="protein sequence ID" value="AJE33269.1"/>
    <property type="molecule type" value="Genomic_DNA"/>
</dbReference>